<keyword evidence="6" id="KW-1185">Reference proteome</keyword>
<evidence type="ECO:0000256" key="1">
    <source>
        <dbReference type="ARBA" id="ARBA00001933"/>
    </source>
</evidence>
<dbReference type="eggNOG" id="KOG1368">
    <property type="taxonomic scope" value="Eukaryota"/>
</dbReference>
<evidence type="ECO:0000259" key="4">
    <source>
        <dbReference type="Pfam" id="PF01212"/>
    </source>
</evidence>
<feature type="domain" description="Aromatic amino acid beta-eliminating lyase/threonine aldolase" evidence="4">
    <location>
        <begin position="67"/>
        <end position="297"/>
    </location>
</feature>
<dbReference type="PANTHER" id="PTHR48097">
    <property type="entry name" value="L-THREONINE ALDOLASE-RELATED"/>
    <property type="match status" value="1"/>
</dbReference>
<evidence type="ECO:0000256" key="2">
    <source>
        <dbReference type="ARBA" id="ARBA00006966"/>
    </source>
</evidence>
<dbReference type="InterPro" id="IPR015421">
    <property type="entry name" value="PyrdxlP-dep_Trfase_major"/>
</dbReference>
<keyword evidence="3" id="KW-0663">Pyridoxal phosphate</keyword>
<evidence type="ECO:0000313" key="5">
    <source>
        <dbReference type="EMBL" id="EQC42155.1"/>
    </source>
</evidence>
<dbReference type="GO" id="GO:0008732">
    <property type="term" value="F:L-allo-threonine aldolase activity"/>
    <property type="evidence" value="ECO:0007669"/>
    <property type="project" value="TreeGrafter"/>
</dbReference>
<dbReference type="STRING" id="1156394.T0R6S5"/>
<dbReference type="Pfam" id="PF01212">
    <property type="entry name" value="Beta_elim_lyase"/>
    <property type="match status" value="1"/>
</dbReference>
<proteinExistence type="inferred from homology"/>
<sequence>MFSNAWHASIISSPLTRNRRANTMAPNLIDLRWSHDPRTPDAASDQLRADCATLGIQAFDMYGDYANEASWLQRFQAEVATRLGFDRALFVPSGVMAQNIALKVYEETSGRSSFAARYNSHLFLHEHDAYKHVLHLDARVLPASAADVQAAATFDDVKIILESDDLPAVLFLELPEREIGGKCIAFDDLVRISEAVRAKGIALHMDGARLWEAEANYAAHGHSLHDVTALFDSVYVSFYKGLGAITGAMLLGSSDFIDASKVWLRRFGGNLYSQLPYAASSWAGFRAFPASVFAARRLQLQTVVAAVSAAVPSSVVVFDPPVPEVPLVHVHLFGQLDDIKRAQEMAEAASGVRCFVMARPFRTGAGVVVANRYYFEMNMGVWNLSIPAATWVKGWTAFATAMADVTAATA</sequence>
<dbReference type="OrthoDB" id="10261951at2759"/>
<dbReference type="InParanoid" id="T0R6S5"/>
<dbReference type="GO" id="GO:0006567">
    <property type="term" value="P:L-threonine catabolic process"/>
    <property type="evidence" value="ECO:0007669"/>
    <property type="project" value="TreeGrafter"/>
</dbReference>
<dbReference type="GO" id="GO:0005829">
    <property type="term" value="C:cytosol"/>
    <property type="evidence" value="ECO:0007669"/>
    <property type="project" value="TreeGrafter"/>
</dbReference>
<dbReference type="GeneID" id="19941722"/>
<dbReference type="PANTHER" id="PTHR48097:SF9">
    <property type="entry name" value="L-THREONINE ALDOLASE"/>
    <property type="match status" value="1"/>
</dbReference>
<dbReference type="VEuPathDB" id="FungiDB:SDRG_00995"/>
<dbReference type="Gene3D" id="3.40.640.10">
    <property type="entry name" value="Type I PLP-dependent aspartate aminotransferase-like (Major domain)"/>
    <property type="match status" value="1"/>
</dbReference>
<name>T0R6S5_SAPDV</name>
<organism evidence="5 6">
    <name type="scientific">Saprolegnia diclina (strain VS20)</name>
    <dbReference type="NCBI Taxonomy" id="1156394"/>
    <lineage>
        <taxon>Eukaryota</taxon>
        <taxon>Sar</taxon>
        <taxon>Stramenopiles</taxon>
        <taxon>Oomycota</taxon>
        <taxon>Saprolegniomycetes</taxon>
        <taxon>Saprolegniales</taxon>
        <taxon>Saprolegniaceae</taxon>
        <taxon>Saprolegnia</taxon>
    </lineage>
</organism>
<accession>T0R6S5</accession>
<comment type="similarity">
    <text evidence="2">Belongs to the threonine aldolase family.</text>
</comment>
<dbReference type="GO" id="GO:0006545">
    <property type="term" value="P:glycine biosynthetic process"/>
    <property type="evidence" value="ECO:0007669"/>
    <property type="project" value="TreeGrafter"/>
</dbReference>
<protein>
    <recommendedName>
        <fullName evidence="4">Aromatic amino acid beta-eliminating lyase/threonine aldolase domain-containing protein</fullName>
    </recommendedName>
</protein>
<dbReference type="InterPro" id="IPR015424">
    <property type="entry name" value="PyrdxlP-dep_Trfase"/>
</dbReference>
<dbReference type="RefSeq" id="XP_008604724.1">
    <property type="nucleotide sequence ID" value="XM_008606502.1"/>
</dbReference>
<dbReference type="EMBL" id="JH767133">
    <property type="protein sequence ID" value="EQC42155.1"/>
    <property type="molecule type" value="Genomic_DNA"/>
</dbReference>
<dbReference type="OMA" id="LWEIEPY"/>
<dbReference type="Proteomes" id="UP000030762">
    <property type="component" value="Unassembled WGS sequence"/>
</dbReference>
<dbReference type="SUPFAM" id="SSF53383">
    <property type="entry name" value="PLP-dependent transferases"/>
    <property type="match status" value="1"/>
</dbReference>
<comment type="cofactor">
    <cofactor evidence="1">
        <name>pyridoxal 5'-phosphate</name>
        <dbReference type="ChEBI" id="CHEBI:597326"/>
    </cofactor>
</comment>
<dbReference type="AlphaFoldDB" id="T0R6S5"/>
<dbReference type="InterPro" id="IPR001597">
    <property type="entry name" value="ArAA_b-elim_lyase/Thr_aldolase"/>
</dbReference>
<evidence type="ECO:0000313" key="6">
    <source>
        <dbReference type="Proteomes" id="UP000030762"/>
    </source>
</evidence>
<reference evidence="5 6" key="1">
    <citation type="submission" date="2012-04" db="EMBL/GenBank/DDBJ databases">
        <title>The Genome Sequence of Saprolegnia declina VS20.</title>
        <authorList>
            <consortium name="The Broad Institute Genome Sequencing Platform"/>
            <person name="Russ C."/>
            <person name="Nusbaum C."/>
            <person name="Tyler B."/>
            <person name="van West P."/>
            <person name="Dieguez-Uribeondo J."/>
            <person name="de Bruijn I."/>
            <person name="Tripathy S."/>
            <person name="Jiang R."/>
            <person name="Young S.K."/>
            <person name="Zeng Q."/>
            <person name="Gargeya S."/>
            <person name="Fitzgerald M."/>
            <person name="Haas B."/>
            <person name="Abouelleil A."/>
            <person name="Alvarado L."/>
            <person name="Arachchi H.M."/>
            <person name="Berlin A."/>
            <person name="Chapman S.B."/>
            <person name="Goldberg J."/>
            <person name="Griggs A."/>
            <person name="Gujja S."/>
            <person name="Hansen M."/>
            <person name="Howarth C."/>
            <person name="Imamovic A."/>
            <person name="Larimer J."/>
            <person name="McCowen C."/>
            <person name="Montmayeur A."/>
            <person name="Murphy C."/>
            <person name="Neiman D."/>
            <person name="Pearson M."/>
            <person name="Priest M."/>
            <person name="Roberts A."/>
            <person name="Saif S."/>
            <person name="Shea T."/>
            <person name="Sisk P."/>
            <person name="Sykes S."/>
            <person name="Wortman J."/>
            <person name="Nusbaum C."/>
            <person name="Birren B."/>
        </authorList>
    </citation>
    <scope>NUCLEOTIDE SEQUENCE [LARGE SCALE GENOMIC DNA]</scope>
    <source>
        <strain evidence="5 6">VS20</strain>
    </source>
</reference>
<evidence type="ECO:0000256" key="3">
    <source>
        <dbReference type="ARBA" id="ARBA00022898"/>
    </source>
</evidence>
<gene>
    <name evidence="5" type="ORF">SDRG_00995</name>
</gene>